<dbReference type="SUPFAM" id="SSF55729">
    <property type="entry name" value="Acyl-CoA N-acyltransferases (Nat)"/>
    <property type="match status" value="1"/>
</dbReference>
<keyword evidence="1" id="KW-1133">Transmembrane helix</keyword>
<keyword evidence="1" id="KW-0472">Membrane</keyword>
<feature type="transmembrane region" description="Helical" evidence="1">
    <location>
        <begin position="346"/>
        <end position="363"/>
    </location>
</feature>
<dbReference type="InterPro" id="IPR000182">
    <property type="entry name" value="GNAT_dom"/>
</dbReference>
<keyword evidence="1" id="KW-0812">Transmembrane</keyword>
<feature type="transmembrane region" description="Helical" evidence="1">
    <location>
        <begin position="172"/>
        <end position="192"/>
    </location>
</feature>
<dbReference type="CDD" id="cd04301">
    <property type="entry name" value="NAT_SF"/>
    <property type="match status" value="1"/>
</dbReference>
<evidence type="ECO:0000259" key="2">
    <source>
        <dbReference type="PROSITE" id="PS51186"/>
    </source>
</evidence>
<feature type="transmembrane region" description="Helical" evidence="1">
    <location>
        <begin position="137"/>
        <end position="160"/>
    </location>
</feature>
<evidence type="ECO:0000256" key="1">
    <source>
        <dbReference type="SAM" id="Phobius"/>
    </source>
</evidence>
<evidence type="ECO:0000313" key="3">
    <source>
        <dbReference type="EMBL" id="KST70082.1"/>
    </source>
</evidence>
<dbReference type="EMBL" id="LMTZ01000004">
    <property type="protein sequence ID" value="KST70113.1"/>
    <property type="molecule type" value="Genomic_DNA"/>
</dbReference>
<dbReference type="Proteomes" id="UP000053372">
    <property type="component" value="Unassembled WGS sequence"/>
</dbReference>
<organism evidence="4 5">
    <name type="scientific">Mastigocoleus testarum BC008</name>
    <dbReference type="NCBI Taxonomy" id="371196"/>
    <lineage>
        <taxon>Bacteria</taxon>
        <taxon>Bacillati</taxon>
        <taxon>Cyanobacteriota</taxon>
        <taxon>Cyanophyceae</taxon>
        <taxon>Nostocales</taxon>
        <taxon>Hapalosiphonaceae</taxon>
        <taxon>Mastigocoleus</taxon>
    </lineage>
</organism>
<feature type="transmembrane region" description="Helical" evidence="1">
    <location>
        <begin position="198"/>
        <end position="219"/>
    </location>
</feature>
<evidence type="ECO:0000313" key="4">
    <source>
        <dbReference type="EMBL" id="KST70113.1"/>
    </source>
</evidence>
<dbReference type="PROSITE" id="PS51186">
    <property type="entry name" value="GNAT"/>
    <property type="match status" value="1"/>
</dbReference>
<dbReference type="EMBL" id="LMTZ01000005">
    <property type="protein sequence ID" value="KST70082.1"/>
    <property type="molecule type" value="Genomic_DNA"/>
</dbReference>
<gene>
    <name evidence="3" type="ORF">BC008_06500</name>
    <name evidence="4" type="ORF">BC008_06670</name>
</gene>
<dbReference type="Pfam" id="PF00583">
    <property type="entry name" value="Acetyltransf_1"/>
    <property type="match status" value="1"/>
</dbReference>
<dbReference type="GO" id="GO:0016747">
    <property type="term" value="F:acyltransferase activity, transferring groups other than amino-acyl groups"/>
    <property type="evidence" value="ECO:0007669"/>
    <property type="project" value="InterPro"/>
</dbReference>
<dbReference type="Gene3D" id="3.40.630.30">
    <property type="match status" value="1"/>
</dbReference>
<proteinExistence type="predicted"/>
<feature type="transmembrane region" description="Helical" evidence="1">
    <location>
        <begin position="240"/>
        <end position="258"/>
    </location>
</feature>
<feature type="domain" description="N-acetyltransferase" evidence="2">
    <location>
        <begin position="7"/>
        <end position="151"/>
    </location>
</feature>
<dbReference type="AlphaFoldDB" id="A0A0V8A0I8"/>
<dbReference type="InterPro" id="IPR016181">
    <property type="entry name" value="Acyl_CoA_acyltransferase"/>
</dbReference>
<name>A0A0V8A0I8_9CYAN</name>
<accession>A0A0V8A0I8</accession>
<comment type="caution">
    <text evidence="4">The sequence shown here is derived from an EMBL/GenBank/DDBJ whole genome shotgun (WGS) entry which is preliminary data.</text>
</comment>
<keyword evidence="5" id="KW-1185">Reference proteome</keyword>
<dbReference type="OrthoDB" id="5319888at2"/>
<evidence type="ECO:0000313" key="5">
    <source>
        <dbReference type="Proteomes" id="UP000053372"/>
    </source>
</evidence>
<feature type="transmembrane region" description="Helical" evidence="1">
    <location>
        <begin position="278"/>
        <end position="300"/>
    </location>
</feature>
<sequence>MSQISDVDIRPMRDDERQNVYAIMRRAFPLVDRWFFSWTPNVLVAEQGGQLLGAIVLKLFPLPHNRKGGSISWVFTAPEVRGRGLGQRLVESGLDFFERQGCDEILTTVEGFNTSSSKLFATRGFRILSPGTQFRRYGLATFAVWVKVFHYLDVGHFLWVRRTSPEADSATLQWWGTILANSLIGLLMLWRLDGSKAISLGMWMVLTLMLVVLFGLRYLGMCLMAQKQGLKVRFRAWESGFPLSIIITLIFAGAIYPIPGGVYPTTNQWRYRDLLPKLGWIALAGTLPVLIMLWGVCAILQLNVPPPYFRPWLSIMLLLGKPLLLFDIAIPFFPFISFNSRRLWDWNKIIWVVMTATVVALFLV</sequence>
<feature type="transmembrane region" description="Helical" evidence="1">
    <location>
        <begin position="312"/>
        <end position="334"/>
    </location>
</feature>
<reference evidence="4 5" key="1">
    <citation type="journal article" date="2015" name="Genome Announc.">
        <title>Draft Genome of the Euendolithic (true boring) Cyanobacterium Mastigocoleus testarum strain BC008.</title>
        <authorList>
            <person name="Guida B.S."/>
            <person name="Garcia-Pichel F."/>
        </authorList>
    </citation>
    <scope>NUCLEOTIDE SEQUENCE [LARGE SCALE GENOMIC DNA]</scope>
    <source>
        <strain evidence="4 5">BC008</strain>
    </source>
</reference>
<protein>
    <recommendedName>
        <fullName evidence="2">N-acetyltransferase domain-containing protein</fullName>
    </recommendedName>
</protein>